<dbReference type="PROSITE" id="PS50005">
    <property type="entry name" value="TPR"/>
    <property type="match status" value="1"/>
</dbReference>
<dbReference type="InterPro" id="IPR036388">
    <property type="entry name" value="WH-like_DNA-bd_sf"/>
</dbReference>
<evidence type="ECO:0000256" key="1">
    <source>
        <dbReference type="ARBA" id="ARBA00023125"/>
    </source>
</evidence>
<dbReference type="Pfam" id="PF00486">
    <property type="entry name" value="Trans_reg_C"/>
    <property type="match status" value="1"/>
</dbReference>
<evidence type="ECO:0000259" key="5">
    <source>
        <dbReference type="PROSITE" id="PS51755"/>
    </source>
</evidence>
<dbReference type="GO" id="GO:0006493">
    <property type="term" value="P:protein O-linked glycosylation"/>
    <property type="evidence" value="ECO:0007669"/>
    <property type="project" value="TreeGrafter"/>
</dbReference>
<feature type="repeat" description="TPR" evidence="2">
    <location>
        <begin position="230"/>
        <end position="263"/>
    </location>
</feature>
<dbReference type="Gene3D" id="1.25.40.10">
    <property type="entry name" value="Tetratricopeptide repeat domain"/>
    <property type="match status" value="2"/>
</dbReference>
<dbReference type="InterPro" id="IPR011990">
    <property type="entry name" value="TPR-like_helical_dom_sf"/>
</dbReference>
<dbReference type="AlphaFoldDB" id="A0A3D8V8A6"/>
<name>A0A3D8V8A6_9GAMM</name>
<dbReference type="InterPro" id="IPR019734">
    <property type="entry name" value="TPR_rpt"/>
</dbReference>
<dbReference type="GO" id="GO:0000160">
    <property type="term" value="P:phosphorelay signal transduction system"/>
    <property type="evidence" value="ECO:0007669"/>
    <property type="project" value="InterPro"/>
</dbReference>
<dbReference type="InterPro" id="IPR001867">
    <property type="entry name" value="OmpR/PhoB-type_DNA-bd"/>
</dbReference>
<dbReference type="PROSITE" id="PS51755">
    <property type="entry name" value="OMPR_PHOB"/>
    <property type="match status" value="1"/>
</dbReference>
<dbReference type="RefSeq" id="WP_115844379.1">
    <property type="nucleotide sequence ID" value="NZ_CP183976.1"/>
</dbReference>
<dbReference type="Proteomes" id="UP000256829">
    <property type="component" value="Unassembled WGS sequence"/>
</dbReference>
<dbReference type="GO" id="GO:0003677">
    <property type="term" value="F:DNA binding"/>
    <property type="evidence" value="ECO:0007669"/>
    <property type="project" value="UniProtKB-UniRule"/>
</dbReference>
<comment type="caution">
    <text evidence="6">The sequence shown here is derived from an EMBL/GenBank/DDBJ whole genome shotgun (WGS) entry which is preliminary data.</text>
</comment>
<proteinExistence type="predicted"/>
<dbReference type="Pfam" id="PF14559">
    <property type="entry name" value="TPR_19"/>
    <property type="match status" value="1"/>
</dbReference>
<accession>A0A3D8V8A6</accession>
<evidence type="ECO:0000256" key="4">
    <source>
        <dbReference type="SAM" id="Phobius"/>
    </source>
</evidence>
<keyword evidence="2" id="KW-0802">TPR repeat</keyword>
<gene>
    <name evidence="6" type="ORF">DX912_16675</name>
</gene>
<feature type="transmembrane region" description="Helical" evidence="4">
    <location>
        <begin position="122"/>
        <end position="141"/>
    </location>
</feature>
<keyword evidence="4" id="KW-0812">Transmembrane</keyword>
<dbReference type="PANTHER" id="PTHR44998:SF1">
    <property type="entry name" value="UDP-N-ACETYLGLUCOSAMINE--PEPTIDE N-ACETYLGLUCOSAMINYLTRANSFERASE 110 KDA SUBUNIT"/>
    <property type="match status" value="1"/>
</dbReference>
<keyword evidence="4" id="KW-0472">Membrane</keyword>
<organism evidence="6 7">
    <name type="scientific">Lysobacter soli</name>
    <dbReference type="NCBI Taxonomy" id="453783"/>
    <lineage>
        <taxon>Bacteria</taxon>
        <taxon>Pseudomonadati</taxon>
        <taxon>Pseudomonadota</taxon>
        <taxon>Gammaproteobacteria</taxon>
        <taxon>Lysobacterales</taxon>
        <taxon>Lysobacteraceae</taxon>
        <taxon>Lysobacter</taxon>
    </lineage>
</organism>
<dbReference type="SUPFAM" id="SSF48452">
    <property type="entry name" value="TPR-like"/>
    <property type="match status" value="2"/>
</dbReference>
<evidence type="ECO:0000313" key="7">
    <source>
        <dbReference type="Proteomes" id="UP000256829"/>
    </source>
</evidence>
<dbReference type="EMBL" id="QTJR01000016">
    <property type="protein sequence ID" value="RDY65604.1"/>
    <property type="molecule type" value="Genomic_DNA"/>
</dbReference>
<keyword evidence="1 3" id="KW-0238">DNA-binding</keyword>
<reference evidence="6 7" key="1">
    <citation type="submission" date="2018-08" db="EMBL/GenBank/DDBJ databases">
        <title>Lysobacter soli KCTC 22011, whole genome shotgun sequence.</title>
        <authorList>
            <person name="Zhang X."/>
            <person name="Feng G."/>
            <person name="Zhu H."/>
        </authorList>
    </citation>
    <scope>NUCLEOTIDE SEQUENCE [LARGE SCALE GENOMIC DNA]</scope>
    <source>
        <strain evidence="6 7">KCTC 22011</strain>
    </source>
</reference>
<feature type="domain" description="OmpR/PhoB-type" evidence="5">
    <location>
        <begin position="2"/>
        <end position="100"/>
    </location>
</feature>
<dbReference type="PROSITE" id="PS50293">
    <property type="entry name" value="TPR_REGION"/>
    <property type="match status" value="1"/>
</dbReference>
<dbReference type="SMART" id="SM00862">
    <property type="entry name" value="Trans_reg_C"/>
    <property type="match status" value="1"/>
</dbReference>
<dbReference type="GO" id="GO:0016757">
    <property type="term" value="F:glycosyltransferase activity"/>
    <property type="evidence" value="ECO:0007669"/>
    <property type="project" value="TreeGrafter"/>
</dbReference>
<sequence>MTARYRLDDLIIDVPRQRVEREGAPLDVGGLSFRLLEFMLEQGQRVVGFDELIERVWAPAVVNEETVTQRVRLLRQALGDDGRNSRYLRSVRGRGYQLCVAPQREDEPRIDATPPARRKRNIALAGVALIALAIGVIAWSMQRPDETKTSQSPLLQRAAYYAGIGQRDNNERAIALYRQRLQEAPDDRDAMVGLSRALSADACLYNGDATQLDRAQAMAERVIAADPRNAAAHAALGYSFDCRGRIDDALRNYERALSLDPSNDGARASAAYLYERRGRLADALAANLAVRDPSRVRFLQIQIAANLDLLGYTAEAESRYRRSFQLYPDNVFSNLAWPSFLMRHGRHAEAQAALHEAMKRGTDHAGLHVLAAELAWSRDDRDTAREEAARAVALRPHSSLPRSVQYAFAQVRPPSETLRAQAESLRAGLRDGSDPIDGIDATLLLDTAGDRDAAIAALRDAIAMGYRDAAYLRASPLFAGLRESPGFDEVLAAIDTAIAREREAVRSRKLDIRAAP</sequence>
<dbReference type="Gene3D" id="1.10.10.10">
    <property type="entry name" value="Winged helix-like DNA-binding domain superfamily/Winged helix DNA-binding domain"/>
    <property type="match status" value="1"/>
</dbReference>
<dbReference type="SMART" id="SM00028">
    <property type="entry name" value="TPR"/>
    <property type="match status" value="1"/>
</dbReference>
<evidence type="ECO:0000256" key="3">
    <source>
        <dbReference type="PROSITE-ProRule" id="PRU01091"/>
    </source>
</evidence>
<keyword evidence="4" id="KW-1133">Transmembrane helix</keyword>
<dbReference type="CDD" id="cd00383">
    <property type="entry name" value="trans_reg_C"/>
    <property type="match status" value="1"/>
</dbReference>
<dbReference type="Pfam" id="PF13432">
    <property type="entry name" value="TPR_16"/>
    <property type="match status" value="1"/>
</dbReference>
<dbReference type="SUPFAM" id="SSF46894">
    <property type="entry name" value="C-terminal effector domain of the bipartite response regulators"/>
    <property type="match status" value="1"/>
</dbReference>
<protein>
    <submittedName>
        <fullName evidence="6">Tetratricopeptide repeat protein</fullName>
    </submittedName>
</protein>
<evidence type="ECO:0000313" key="6">
    <source>
        <dbReference type="EMBL" id="RDY65604.1"/>
    </source>
</evidence>
<evidence type="ECO:0000256" key="2">
    <source>
        <dbReference type="PROSITE-ProRule" id="PRU00339"/>
    </source>
</evidence>
<dbReference type="InterPro" id="IPR016032">
    <property type="entry name" value="Sig_transdc_resp-reg_C-effctor"/>
</dbReference>
<dbReference type="PANTHER" id="PTHR44998">
    <property type="match status" value="1"/>
</dbReference>
<feature type="DNA-binding region" description="OmpR/PhoB-type" evidence="3">
    <location>
        <begin position="2"/>
        <end position="100"/>
    </location>
</feature>
<dbReference type="GO" id="GO:0006355">
    <property type="term" value="P:regulation of DNA-templated transcription"/>
    <property type="evidence" value="ECO:0007669"/>
    <property type="project" value="InterPro"/>
</dbReference>
<keyword evidence="7" id="KW-1185">Reference proteome</keyword>